<dbReference type="InterPro" id="IPR027417">
    <property type="entry name" value="P-loop_NTPase"/>
</dbReference>
<evidence type="ECO:0000256" key="2">
    <source>
        <dbReference type="ARBA" id="ARBA00022448"/>
    </source>
</evidence>
<organism evidence="7 8">
    <name type="scientific">Paenibacillus nuruki</name>
    <dbReference type="NCBI Taxonomy" id="1886670"/>
    <lineage>
        <taxon>Bacteria</taxon>
        <taxon>Bacillati</taxon>
        <taxon>Bacillota</taxon>
        <taxon>Bacilli</taxon>
        <taxon>Bacillales</taxon>
        <taxon>Paenibacillaceae</taxon>
        <taxon>Paenibacillus</taxon>
    </lineage>
</organism>
<feature type="compositionally biased region" description="Basic and acidic residues" evidence="5">
    <location>
        <begin position="15"/>
        <end position="28"/>
    </location>
</feature>
<dbReference type="PATRIC" id="fig|1886670.3.peg.707"/>
<gene>
    <name evidence="7" type="ORF">PTI45_00689</name>
</gene>
<dbReference type="PROSITE" id="PS00211">
    <property type="entry name" value="ABC_TRANSPORTER_1"/>
    <property type="match status" value="1"/>
</dbReference>
<sequence length="333" mass="36719">MESNSNPVVPSTVHISKDPMPDSNEHHGANHLPVVQFQNVSKVIGGKTLIDHLTLDIPAGKVFGFLGPNGAGKTTTIRMMVGLMSITEGDILIDGQSIRTHFEEAIAKVGAIVENPEMYKYMTGRQNLMQYARMSPGVDPQRVEEVVQFVGLTGRIHEKVSTYSLGMRQRLGVAQALLHRPKLLILDEPTNGLDPQGIRELRDYLRALTREEGTTVFVSSHLLAEMELMCDAIAVIDGGKLIDVRELHTTAEAEADLIAKTAVIFELDQPERAVELTSVGQVQGNTWTIEADRQQVAQFNMLFVSNGIAVYAIRPIKRSLEDQFLELTRGGQL</sequence>
<comment type="caution">
    <text evidence="7">The sequence shown here is derived from an EMBL/GenBank/DDBJ whole genome shotgun (WGS) entry which is preliminary data.</text>
</comment>
<evidence type="ECO:0000256" key="1">
    <source>
        <dbReference type="ARBA" id="ARBA00005417"/>
    </source>
</evidence>
<dbReference type="InterPro" id="IPR003593">
    <property type="entry name" value="AAA+_ATPase"/>
</dbReference>
<dbReference type="Proteomes" id="UP000094578">
    <property type="component" value="Unassembled WGS sequence"/>
</dbReference>
<dbReference type="Pfam" id="PF00005">
    <property type="entry name" value="ABC_tran"/>
    <property type="match status" value="1"/>
</dbReference>
<protein>
    <submittedName>
        <fullName evidence="7">Putative branched-chain amino acid transport ATP-binding protein LivG</fullName>
    </submittedName>
</protein>
<name>A0A1E3L8D6_9BACL</name>
<evidence type="ECO:0000313" key="8">
    <source>
        <dbReference type="Proteomes" id="UP000094578"/>
    </source>
</evidence>
<evidence type="ECO:0000259" key="6">
    <source>
        <dbReference type="PROSITE" id="PS50893"/>
    </source>
</evidence>
<keyword evidence="8" id="KW-1185">Reference proteome</keyword>
<dbReference type="InterPro" id="IPR017871">
    <property type="entry name" value="ABC_transporter-like_CS"/>
</dbReference>
<feature type="domain" description="ABC transporter" evidence="6">
    <location>
        <begin position="35"/>
        <end position="263"/>
    </location>
</feature>
<comment type="similarity">
    <text evidence="1">Belongs to the ABC transporter superfamily.</text>
</comment>
<dbReference type="PROSITE" id="PS50893">
    <property type="entry name" value="ABC_TRANSPORTER_2"/>
    <property type="match status" value="1"/>
</dbReference>
<dbReference type="EMBL" id="MDER01000027">
    <property type="protein sequence ID" value="ODP29914.1"/>
    <property type="molecule type" value="Genomic_DNA"/>
</dbReference>
<keyword evidence="2" id="KW-0813">Transport</keyword>
<dbReference type="PANTHER" id="PTHR43335">
    <property type="entry name" value="ABC TRANSPORTER, ATP-BINDING PROTEIN"/>
    <property type="match status" value="1"/>
</dbReference>
<feature type="region of interest" description="Disordered" evidence="5">
    <location>
        <begin position="1"/>
        <end position="29"/>
    </location>
</feature>
<dbReference type="PANTHER" id="PTHR43335:SF4">
    <property type="entry name" value="ABC TRANSPORTER, ATP-BINDING PROTEIN"/>
    <property type="match status" value="1"/>
</dbReference>
<keyword evidence="4 7" id="KW-0067">ATP-binding</keyword>
<dbReference type="STRING" id="1886670.PTI45_00689"/>
<evidence type="ECO:0000256" key="3">
    <source>
        <dbReference type="ARBA" id="ARBA00022741"/>
    </source>
</evidence>
<dbReference type="Gene3D" id="3.40.50.300">
    <property type="entry name" value="P-loop containing nucleotide triphosphate hydrolases"/>
    <property type="match status" value="1"/>
</dbReference>
<dbReference type="SUPFAM" id="SSF52540">
    <property type="entry name" value="P-loop containing nucleoside triphosphate hydrolases"/>
    <property type="match status" value="1"/>
</dbReference>
<proteinExistence type="inferred from homology"/>
<dbReference type="InterPro" id="IPR003439">
    <property type="entry name" value="ABC_transporter-like_ATP-bd"/>
</dbReference>
<dbReference type="GO" id="GO:0005524">
    <property type="term" value="F:ATP binding"/>
    <property type="evidence" value="ECO:0007669"/>
    <property type="project" value="UniProtKB-KW"/>
</dbReference>
<evidence type="ECO:0000256" key="5">
    <source>
        <dbReference type="SAM" id="MobiDB-lite"/>
    </source>
</evidence>
<accession>A0A1E3L8D6</accession>
<dbReference type="AlphaFoldDB" id="A0A1E3L8D6"/>
<dbReference type="GO" id="GO:0016887">
    <property type="term" value="F:ATP hydrolysis activity"/>
    <property type="evidence" value="ECO:0007669"/>
    <property type="project" value="InterPro"/>
</dbReference>
<keyword evidence="3" id="KW-0547">Nucleotide-binding</keyword>
<reference evidence="7 8" key="1">
    <citation type="submission" date="2016-08" db="EMBL/GenBank/DDBJ databases">
        <title>Genome sequencing of Paenibacillus sp. TI45-13ar, isolated from Korean traditional nuruk.</title>
        <authorList>
            <person name="Kim S.-J."/>
        </authorList>
    </citation>
    <scope>NUCLEOTIDE SEQUENCE [LARGE SCALE GENOMIC DNA]</scope>
    <source>
        <strain evidence="7 8">TI45-13ar</strain>
    </source>
</reference>
<dbReference type="SMART" id="SM00382">
    <property type="entry name" value="AAA"/>
    <property type="match status" value="1"/>
</dbReference>
<evidence type="ECO:0000256" key="4">
    <source>
        <dbReference type="ARBA" id="ARBA00022840"/>
    </source>
</evidence>
<evidence type="ECO:0000313" key="7">
    <source>
        <dbReference type="EMBL" id="ODP29914.1"/>
    </source>
</evidence>